<dbReference type="Proteomes" id="UP001500426">
    <property type="component" value="Unassembled WGS sequence"/>
</dbReference>
<gene>
    <name evidence="2" type="ORF">GCM10022388_06660</name>
</gene>
<organism evidence="2 3">
    <name type="scientific">Flavobacterium chungnamense</name>
    <dbReference type="NCBI Taxonomy" id="706182"/>
    <lineage>
        <taxon>Bacteria</taxon>
        <taxon>Pseudomonadati</taxon>
        <taxon>Bacteroidota</taxon>
        <taxon>Flavobacteriia</taxon>
        <taxon>Flavobacteriales</taxon>
        <taxon>Flavobacteriaceae</taxon>
        <taxon>Flavobacterium</taxon>
    </lineage>
</organism>
<dbReference type="SUPFAM" id="SSF81901">
    <property type="entry name" value="HCP-like"/>
    <property type="match status" value="1"/>
</dbReference>
<protein>
    <recommendedName>
        <fullName evidence="4">Tetratricopeptide repeat protein</fullName>
    </recommendedName>
</protein>
<feature type="chain" id="PRO_5045314131" description="Tetratricopeptide repeat protein" evidence="1">
    <location>
        <begin position="20"/>
        <end position="415"/>
    </location>
</feature>
<feature type="signal peptide" evidence="1">
    <location>
        <begin position="1"/>
        <end position="19"/>
    </location>
</feature>
<accession>A0ABP7UIZ4</accession>
<dbReference type="EMBL" id="BAABCS010000004">
    <property type="protein sequence ID" value="GAA4044090.1"/>
    <property type="molecule type" value="Genomic_DNA"/>
</dbReference>
<proteinExistence type="predicted"/>
<keyword evidence="1" id="KW-0732">Signal</keyword>
<dbReference type="InterPro" id="IPR011990">
    <property type="entry name" value="TPR-like_helical_dom_sf"/>
</dbReference>
<evidence type="ECO:0000256" key="1">
    <source>
        <dbReference type="SAM" id="SignalP"/>
    </source>
</evidence>
<reference evidence="3" key="1">
    <citation type="journal article" date="2019" name="Int. J. Syst. Evol. Microbiol.">
        <title>The Global Catalogue of Microorganisms (GCM) 10K type strain sequencing project: providing services to taxonomists for standard genome sequencing and annotation.</title>
        <authorList>
            <consortium name="The Broad Institute Genomics Platform"/>
            <consortium name="The Broad Institute Genome Sequencing Center for Infectious Disease"/>
            <person name="Wu L."/>
            <person name="Ma J."/>
        </authorList>
    </citation>
    <scope>NUCLEOTIDE SEQUENCE [LARGE SCALE GENOMIC DNA]</scope>
    <source>
        <strain evidence="3">JCM 17068</strain>
    </source>
</reference>
<sequence>MKRKLIILLMIFAFQFGTAQEANCADKESKLAKYLSENNYVKAKEVWNDIKMTCLTSSEKSLQLGLQLQQYNIEIASREDKEKEVREILGIYKLYDKTFPNNSNGNFEKSAMALYLNKVGTNNEIYSLLDQAFELQKKTFQDPEAIFVYLQLYVEKYKAEKSTITIDNLFSKYIGVISLIEMNKETVPANQEIYDRVLVSMESLMKDFLVCENIGSHAKANFQNKINDINWLQSVAKMLSVSCKKVPIFESIAAELHSKKPSGKSAYYLATYYLNTIKQDKAIDFFSESVKLESDKMTKATTAYTIASILSITDKEKSKEMVLTAIENNPTNGKYFIFLGNLYANAVSECGTNDLEKNAIYKLASDTVLKAITVEPRLKGTSEELSKSYLQKIITTKSNTKSVKIGCWINQTVIL</sequence>
<name>A0ABP7UIZ4_9FLAO</name>
<dbReference type="RefSeq" id="WP_345090668.1">
    <property type="nucleotide sequence ID" value="NZ_BAABCS010000004.1"/>
</dbReference>
<evidence type="ECO:0000313" key="3">
    <source>
        <dbReference type="Proteomes" id="UP001500426"/>
    </source>
</evidence>
<evidence type="ECO:0000313" key="2">
    <source>
        <dbReference type="EMBL" id="GAA4044090.1"/>
    </source>
</evidence>
<dbReference type="Gene3D" id="1.25.40.10">
    <property type="entry name" value="Tetratricopeptide repeat domain"/>
    <property type="match status" value="1"/>
</dbReference>
<comment type="caution">
    <text evidence="2">The sequence shown here is derived from an EMBL/GenBank/DDBJ whole genome shotgun (WGS) entry which is preliminary data.</text>
</comment>
<keyword evidence="3" id="KW-1185">Reference proteome</keyword>
<evidence type="ECO:0008006" key="4">
    <source>
        <dbReference type="Google" id="ProtNLM"/>
    </source>
</evidence>